<dbReference type="PRINTS" id="PR00315">
    <property type="entry name" value="ELONGATNFCT"/>
</dbReference>
<evidence type="ECO:0000256" key="9">
    <source>
        <dbReference type="ARBA" id="ARBA00022917"/>
    </source>
</evidence>
<dbReference type="Pfam" id="PF00009">
    <property type="entry name" value="GTP_EFTU"/>
    <property type="match status" value="1"/>
</dbReference>
<name>A0A2V2NH05_9EURY</name>
<gene>
    <name evidence="13" type="primary">eif2g</name>
    <name evidence="13" type="ORF">DLD82_03535</name>
</gene>
<dbReference type="NCBIfam" id="TIGR00231">
    <property type="entry name" value="small_GTP"/>
    <property type="match status" value="1"/>
</dbReference>
<evidence type="ECO:0000256" key="5">
    <source>
        <dbReference type="ARBA" id="ARBA00022723"/>
    </source>
</evidence>
<dbReference type="NCBIfam" id="TIGR03680">
    <property type="entry name" value="eif2g_arch"/>
    <property type="match status" value="1"/>
</dbReference>
<comment type="similarity">
    <text evidence="2">Belongs to the TRAFAC class translation factor GTPase superfamily. Classic translation factor GTPase family. EIF2G subfamily.</text>
</comment>
<dbReference type="FunFam" id="2.40.30.10:FF:000009">
    <property type="entry name" value="Eukaryotic translation initiation factor 2 subunit gamma"/>
    <property type="match status" value="1"/>
</dbReference>
<dbReference type="GO" id="GO:0000049">
    <property type="term" value="F:tRNA binding"/>
    <property type="evidence" value="ECO:0007669"/>
    <property type="project" value="InterPro"/>
</dbReference>
<dbReference type="CDD" id="cd15490">
    <property type="entry name" value="eIF2_gamma_III"/>
    <property type="match status" value="1"/>
</dbReference>
<keyword evidence="6" id="KW-0547">Nucleotide-binding</keyword>
<feature type="domain" description="Tr-type G" evidence="12">
    <location>
        <begin position="6"/>
        <end position="203"/>
    </location>
</feature>
<keyword evidence="4 13" id="KW-0396">Initiation factor</keyword>
<dbReference type="Gene3D" id="3.40.50.300">
    <property type="entry name" value="P-loop containing nucleotide triphosphate hydrolases"/>
    <property type="match status" value="1"/>
</dbReference>
<dbReference type="SUPFAM" id="SSF52540">
    <property type="entry name" value="P-loop containing nucleoside triphosphate hydrolases"/>
    <property type="match status" value="1"/>
</dbReference>
<dbReference type="GO" id="GO:0005525">
    <property type="term" value="F:GTP binding"/>
    <property type="evidence" value="ECO:0007669"/>
    <property type="project" value="UniProtKB-KW"/>
</dbReference>
<keyword evidence="14" id="KW-1185">Reference proteome</keyword>
<dbReference type="PANTHER" id="PTHR42854:SF3">
    <property type="entry name" value="EUKARYOTIC TRANSLATION INITIATION FACTOR 2 SUBUNIT 3-RELATED"/>
    <property type="match status" value="1"/>
</dbReference>
<dbReference type="CDD" id="cd01888">
    <property type="entry name" value="eIF2_gamma"/>
    <property type="match status" value="1"/>
</dbReference>
<dbReference type="InterPro" id="IPR009000">
    <property type="entry name" value="Transl_B-barrel_sf"/>
</dbReference>
<evidence type="ECO:0000256" key="1">
    <source>
        <dbReference type="ARBA" id="ARBA00001946"/>
    </source>
</evidence>
<evidence type="ECO:0000256" key="11">
    <source>
        <dbReference type="ARBA" id="ARBA00048107"/>
    </source>
</evidence>
<keyword evidence="10" id="KW-0342">GTP-binding</keyword>
<proteinExistence type="inferred from homology"/>
<evidence type="ECO:0000256" key="7">
    <source>
        <dbReference type="ARBA" id="ARBA00022801"/>
    </source>
</evidence>
<dbReference type="AlphaFoldDB" id="A0A2V2NH05"/>
<evidence type="ECO:0000256" key="4">
    <source>
        <dbReference type="ARBA" id="ARBA00022540"/>
    </source>
</evidence>
<keyword evidence="7" id="KW-0378">Hydrolase</keyword>
<dbReference type="FunFam" id="3.40.50.300:FF:000065">
    <property type="entry name" value="Eukaryotic translation initiation factor 2 subunit gamma"/>
    <property type="match status" value="1"/>
</dbReference>
<dbReference type="InterPro" id="IPR000795">
    <property type="entry name" value="T_Tr_GTP-bd_dom"/>
</dbReference>
<dbReference type="Pfam" id="PF09173">
    <property type="entry name" value="eIF2_C"/>
    <property type="match status" value="1"/>
</dbReference>
<dbReference type="InterPro" id="IPR050543">
    <property type="entry name" value="eIF2G"/>
</dbReference>
<dbReference type="InterPro" id="IPR009001">
    <property type="entry name" value="Transl_elong_EF1A/Init_IF2_C"/>
</dbReference>
<dbReference type="GO" id="GO:0046872">
    <property type="term" value="F:metal ion binding"/>
    <property type="evidence" value="ECO:0007669"/>
    <property type="project" value="UniProtKB-KW"/>
</dbReference>
<accession>A0A2V2NH05</accession>
<dbReference type="InterPro" id="IPR044128">
    <property type="entry name" value="eIF2g_GTP-bd"/>
</dbReference>
<dbReference type="Proteomes" id="UP000245934">
    <property type="component" value="Unassembled WGS sequence"/>
</dbReference>
<comment type="caution">
    <text evidence="13">The sequence shown here is derived from an EMBL/GenBank/DDBJ whole genome shotgun (WGS) entry which is preliminary data.</text>
</comment>
<evidence type="ECO:0000313" key="14">
    <source>
        <dbReference type="Proteomes" id="UP000245934"/>
    </source>
</evidence>
<comment type="catalytic activity">
    <reaction evidence="11">
        <text>GTP + H2O = GDP + phosphate + H(+)</text>
        <dbReference type="Rhea" id="RHEA:19669"/>
        <dbReference type="ChEBI" id="CHEBI:15377"/>
        <dbReference type="ChEBI" id="CHEBI:15378"/>
        <dbReference type="ChEBI" id="CHEBI:37565"/>
        <dbReference type="ChEBI" id="CHEBI:43474"/>
        <dbReference type="ChEBI" id="CHEBI:58189"/>
        <dbReference type="EC" id="3.6.5.3"/>
    </reaction>
</comment>
<dbReference type="InterPro" id="IPR027417">
    <property type="entry name" value="P-loop_NTPase"/>
</dbReference>
<evidence type="ECO:0000259" key="12">
    <source>
        <dbReference type="PROSITE" id="PS51722"/>
    </source>
</evidence>
<comment type="cofactor">
    <cofactor evidence="1">
        <name>Mg(2+)</name>
        <dbReference type="ChEBI" id="CHEBI:18420"/>
    </cofactor>
</comment>
<dbReference type="GO" id="GO:0005829">
    <property type="term" value="C:cytosol"/>
    <property type="evidence" value="ECO:0007669"/>
    <property type="project" value="TreeGrafter"/>
</dbReference>
<protein>
    <recommendedName>
        <fullName evidence="3">protein-synthesizing GTPase</fullName>
        <ecNumber evidence="3">3.6.5.3</ecNumber>
    </recommendedName>
</protein>
<dbReference type="PANTHER" id="PTHR42854">
    <property type="entry name" value="EUKARYOTIC TRANSLATION INITIATION FACTOR 2 SUBUNIT 3 FAMILY MEMBER"/>
    <property type="match status" value="1"/>
</dbReference>
<evidence type="ECO:0000256" key="6">
    <source>
        <dbReference type="ARBA" id="ARBA00022741"/>
    </source>
</evidence>
<dbReference type="EC" id="3.6.5.3" evidence="3"/>
<evidence type="ECO:0000256" key="8">
    <source>
        <dbReference type="ARBA" id="ARBA00022842"/>
    </source>
</evidence>
<evidence type="ECO:0000256" key="2">
    <source>
        <dbReference type="ARBA" id="ARBA00005388"/>
    </source>
</evidence>
<dbReference type="InterPro" id="IPR005225">
    <property type="entry name" value="Small_GTP-bd"/>
</dbReference>
<evidence type="ECO:0000256" key="3">
    <source>
        <dbReference type="ARBA" id="ARBA00011986"/>
    </source>
</evidence>
<dbReference type="PROSITE" id="PS51722">
    <property type="entry name" value="G_TR_2"/>
    <property type="match status" value="1"/>
</dbReference>
<dbReference type="GO" id="GO:0001731">
    <property type="term" value="P:formation of translation preinitiation complex"/>
    <property type="evidence" value="ECO:0007669"/>
    <property type="project" value="TreeGrafter"/>
</dbReference>
<dbReference type="SUPFAM" id="SSF50447">
    <property type="entry name" value="Translation proteins"/>
    <property type="match status" value="1"/>
</dbReference>
<dbReference type="InterPro" id="IPR044127">
    <property type="entry name" value="eIF2g_dom_2"/>
</dbReference>
<dbReference type="GO" id="GO:0003743">
    <property type="term" value="F:translation initiation factor activity"/>
    <property type="evidence" value="ECO:0007669"/>
    <property type="project" value="UniProtKB-KW"/>
</dbReference>
<evidence type="ECO:0000256" key="10">
    <source>
        <dbReference type="ARBA" id="ARBA00023134"/>
    </source>
</evidence>
<reference evidence="13 14" key="1">
    <citation type="submission" date="2018-05" db="EMBL/GenBank/DDBJ databases">
        <title>Draft genome of Methanospirillum stamsii Pt1.</title>
        <authorList>
            <person name="Dueholm M.S."/>
            <person name="Nielsen P.H."/>
            <person name="Bakmann L.F."/>
            <person name="Otzen D.E."/>
        </authorList>
    </citation>
    <scope>NUCLEOTIDE SEQUENCE [LARGE SCALE GENOMIC DNA]</scope>
    <source>
        <strain evidence="13 14">Pt1</strain>
    </source>
</reference>
<dbReference type="CDD" id="cd03688">
    <property type="entry name" value="eIF2_gamma_II"/>
    <property type="match status" value="1"/>
</dbReference>
<dbReference type="Gene3D" id="2.40.30.10">
    <property type="entry name" value="Translation factors"/>
    <property type="match status" value="2"/>
</dbReference>
<dbReference type="FunFam" id="2.40.30.10:FF:000075">
    <property type="entry name" value="Translation initiation factor 2 subunit gamma"/>
    <property type="match status" value="1"/>
</dbReference>
<dbReference type="OrthoDB" id="7798at2157"/>
<dbReference type="SUPFAM" id="SSF50465">
    <property type="entry name" value="EF-Tu/eEF-1alpha/eIF2-gamma C-terminal domain"/>
    <property type="match status" value="1"/>
</dbReference>
<dbReference type="RefSeq" id="WP_109939733.1">
    <property type="nucleotide sequence ID" value="NZ_CP176366.1"/>
</dbReference>
<dbReference type="NCBIfam" id="NF003077">
    <property type="entry name" value="PRK04000.1"/>
    <property type="match status" value="1"/>
</dbReference>
<dbReference type="GeneID" id="97609433"/>
<keyword evidence="5" id="KW-0479">Metal-binding</keyword>
<dbReference type="InterPro" id="IPR022424">
    <property type="entry name" value="TIF2_gsu"/>
</dbReference>
<keyword evidence="8" id="KW-0460">Magnesium</keyword>
<dbReference type="EMBL" id="QGMZ01000008">
    <property type="protein sequence ID" value="PWR75668.1"/>
    <property type="molecule type" value="Genomic_DNA"/>
</dbReference>
<sequence length="411" mass="44722">MSEDIIPNTNIGVVGHVDHGKTTLVNTLTGVWTDRHSEEMKRGISIRLGYADAVFYRCRKCRGPEGLTTTPECTRCESETEPFRAVSFVDAPGHETLMATMLSGSALMDGAMLVISAADRCPQPQTKEHLMALELVGIKKIVIVQNKIDVVSHKEAIRNYEEIKAFVKGTIAENAPIIPVSAQKNINIWALIQALDEIIPEPSRHPEADPVMLIARSFDVNRPGCSWKDVKGGVVGGSLIRGLVEDGAEVEIRPGIQNLIENKTKWEPIITKVTEIHKGQKKVHVATPGGLLAIGTKLDPAITKSDMLAGQVLGHVGKLPPVWEKMWFSVKLMERVVGSNSEVTIEPLKQREPLMLSVGTAVTVGVVSNTRKDAAEVILKRPVCASIGSPIAISRQVGGRWRLIGMGTLIE</sequence>
<dbReference type="InterPro" id="IPR015256">
    <property type="entry name" value="eIF2g_C"/>
</dbReference>
<keyword evidence="9" id="KW-0648">Protein biosynthesis</keyword>
<dbReference type="GO" id="GO:0003924">
    <property type="term" value="F:GTPase activity"/>
    <property type="evidence" value="ECO:0007669"/>
    <property type="project" value="InterPro"/>
</dbReference>
<organism evidence="13 14">
    <name type="scientific">Methanospirillum stamsii</name>
    <dbReference type="NCBI Taxonomy" id="1277351"/>
    <lineage>
        <taxon>Archaea</taxon>
        <taxon>Methanobacteriati</taxon>
        <taxon>Methanobacteriota</taxon>
        <taxon>Stenosarchaea group</taxon>
        <taxon>Methanomicrobia</taxon>
        <taxon>Methanomicrobiales</taxon>
        <taxon>Methanospirillaceae</taxon>
        <taxon>Methanospirillum</taxon>
    </lineage>
</organism>
<evidence type="ECO:0000313" key="13">
    <source>
        <dbReference type="EMBL" id="PWR75668.1"/>
    </source>
</evidence>